<dbReference type="AlphaFoldDB" id="A0A9Q0IJU3"/>
<organism evidence="1 2">
    <name type="scientific">Muraenolepis orangiensis</name>
    <name type="common">Patagonian moray cod</name>
    <dbReference type="NCBI Taxonomy" id="630683"/>
    <lineage>
        <taxon>Eukaryota</taxon>
        <taxon>Metazoa</taxon>
        <taxon>Chordata</taxon>
        <taxon>Craniata</taxon>
        <taxon>Vertebrata</taxon>
        <taxon>Euteleostomi</taxon>
        <taxon>Actinopterygii</taxon>
        <taxon>Neopterygii</taxon>
        <taxon>Teleostei</taxon>
        <taxon>Neoteleostei</taxon>
        <taxon>Acanthomorphata</taxon>
        <taxon>Zeiogadaria</taxon>
        <taxon>Gadariae</taxon>
        <taxon>Gadiformes</taxon>
        <taxon>Muraenolepidoidei</taxon>
        <taxon>Muraenolepididae</taxon>
        <taxon>Muraenolepis</taxon>
    </lineage>
</organism>
<sequence>MNGPSDDDDECIDPVASCPRTLDKKGLVSVDPATLLAPPGPRTVEHILHPRGWPVVEDQHKADLCLTSFLVAGLTLSAPLSLAADRPAVALWYGRGGGGCGGGGWGRGVYGGGEPQRNSEVSR</sequence>
<keyword evidence="2" id="KW-1185">Reference proteome</keyword>
<accession>A0A9Q0IJU3</accession>
<protein>
    <submittedName>
        <fullName evidence="1">Uncharacterized protein</fullName>
    </submittedName>
</protein>
<dbReference type="EMBL" id="JANIIK010000048">
    <property type="protein sequence ID" value="KAJ3599651.1"/>
    <property type="molecule type" value="Genomic_DNA"/>
</dbReference>
<dbReference type="Proteomes" id="UP001148018">
    <property type="component" value="Unassembled WGS sequence"/>
</dbReference>
<reference evidence="1" key="1">
    <citation type="submission" date="2022-07" db="EMBL/GenBank/DDBJ databases">
        <title>Chromosome-level genome of Muraenolepis orangiensis.</title>
        <authorList>
            <person name="Kim J."/>
        </authorList>
    </citation>
    <scope>NUCLEOTIDE SEQUENCE</scope>
    <source>
        <strain evidence="1">KU_S4_2022</strain>
        <tissue evidence="1">Muscle</tissue>
    </source>
</reference>
<comment type="caution">
    <text evidence="1">The sequence shown here is derived from an EMBL/GenBank/DDBJ whole genome shotgun (WGS) entry which is preliminary data.</text>
</comment>
<evidence type="ECO:0000313" key="2">
    <source>
        <dbReference type="Proteomes" id="UP001148018"/>
    </source>
</evidence>
<gene>
    <name evidence="1" type="ORF">NHX12_033607</name>
</gene>
<name>A0A9Q0IJU3_9TELE</name>
<evidence type="ECO:0000313" key="1">
    <source>
        <dbReference type="EMBL" id="KAJ3599651.1"/>
    </source>
</evidence>
<proteinExistence type="predicted"/>